<dbReference type="GO" id="GO:0033228">
    <property type="term" value="P:cysteine export across plasma membrane"/>
    <property type="evidence" value="ECO:0007669"/>
    <property type="project" value="TreeGrafter"/>
</dbReference>
<gene>
    <name evidence="6" type="primary">lysE1</name>
    <name evidence="6" type="ORF">NCTC10343_00667</name>
</gene>
<dbReference type="Pfam" id="PF01810">
    <property type="entry name" value="LysE"/>
    <property type="match status" value="1"/>
</dbReference>
<dbReference type="PANTHER" id="PTHR30086">
    <property type="entry name" value="ARGININE EXPORTER PROTEIN ARGO"/>
    <property type="match status" value="1"/>
</dbReference>
<dbReference type="InterPro" id="IPR001123">
    <property type="entry name" value="LeuE-type"/>
</dbReference>
<evidence type="ECO:0000256" key="4">
    <source>
        <dbReference type="ARBA" id="ARBA00022989"/>
    </source>
</evidence>
<dbReference type="AlphaFoldDB" id="A0A378XPV3"/>
<organism evidence="6 7">
    <name type="scientific">Paenibacillus polymyxa</name>
    <name type="common">Bacillus polymyxa</name>
    <dbReference type="NCBI Taxonomy" id="1406"/>
    <lineage>
        <taxon>Bacteria</taxon>
        <taxon>Bacillati</taxon>
        <taxon>Bacillota</taxon>
        <taxon>Bacilli</taxon>
        <taxon>Bacillales</taxon>
        <taxon>Paenibacillaceae</taxon>
        <taxon>Paenibacillus</taxon>
    </lineage>
</organism>
<keyword evidence="3" id="KW-0812">Transmembrane</keyword>
<evidence type="ECO:0000313" key="7">
    <source>
        <dbReference type="Proteomes" id="UP000254400"/>
    </source>
</evidence>
<dbReference type="GO" id="GO:0015171">
    <property type="term" value="F:amino acid transmembrane transporter activity"/>
    <property type="evidence" value="ECO:0007669"/>
    <property type="project" value="TreeGrafter"/>
</dbReference>
<proteinExistence type="predicted"/>
<evidence type="ECO:0000256" key="3">
    <source>
        <dbReference type="ARBA" id="ARBA00022692"/>
    </source>
</evidence>
<evidence type="ECO:0000256" key="2">
    <source>
        <dbReference type="ARBA" id="ARBA00022475"/>
    </source>
</evidence>
<dbReference type="Proteomes" id="UP000254400">
    <property type="component" value="Unassembled WGS sequence"/>
</dbReference>
<dbReference type="RefSeq" id="WP_016818396.1">
    <property type="nucleotide sequence ID" value="NZ_CP025957.1"/>
</dbReference>
<dbReference type="PANTHER" id="PTHR30086:SF20">
    <property type="entry name" value="ARGININE EXPORTER PROTEIN ARGO-RELATED"/>
    <property type="match status" value="1"/>
</dbReference>
<dbReference type="EMBL" id="UGSC01000001">
    <property type="protein sequence ID" value="SUA63467.1"/>
    <property type="molecule type" value="Genomic_DNA"/>
</dbReference>
<protein>
    <submittedName>
        <fullName evidence="6">Cysteine/O-acetylserine efflux protein</fullName>
    </submittedName>
</protein>
<sequence>MPFIPFLSYVLVTSFTPGPNNIMSLDSARRLGLKRAFPFLLGITAGCFAIMLLACYFNLALYHFLPRVKIWMNVLGSLYMLYLAVKIAKSKSTSEDNDHNEGYSFKSGLLLQFINLKIILYGITVISTFVMPYDVSYMTMITISLILTCIGFVAVMCWAIFGAMFQRFLNKYERSFNIIMALLLLYSALSIWI</sequence>
<comment type="subcellular location">
    <subcellularLocation>
        <location evidence="1">Cell membrane</location>
        <topology evidence="1">Multi-pass membrane protein</topology>
    </subcellularLocation>
</comment>
<evidence type="ECO:0000256" key="5">
    <source>
        <dbReference type="ARBA" id="ARBA00023136"/>
    </source>
</evidence>
<accession>A0A378XPV3</accession>
<evidence type="ECO:0000313" key="6">
    <source>
        <dbReference type="EMBL" id="SUA63467.1"/>
    </source>
</evidence>
<keyword evidence="2" id="KW-1003">Cell membrane</keyword>
<keyword evidence="4" id="KW-1133">Transmembrane helix</keyword>
<name>A0A378XPV3_PAEPO</name>
<dbReference type="GeneID" id="93349488"/>
<evidence type="ECO:0000256" key="1">
    <source>
        <dbReference type="ARBA" id="ARBA00004651"/>
    </source>
</evidence>
<dbReference type="GO" id="GO:0005886">
    <property type="term" value="C:plasma membrane"/>
    <property type="evidence" value="ECO:0007669"/>
    <property type="project" value="UniProtKB-SubCell"/>
</dbReference>
<reference evidence="6 7" key="1">
    <citation type="submission" date="2018-06" db="EMBL/GenBank/DDBJ databases">
        <authorList>
            <consortium name="Pathogen Informatics"/>
            <person name="Doyle S."/>
        </authorList>
    </citation>
    <scope>NUCLEOTIDE SEQUENCE [LARGE SCALE GENOMIC DNA]</scope>
    <source>
        <strain evidence="6 7">NCTC10343</strain>
    </source>
</reference>
<keyword evidence="5" id="KW-0472">Membrane</keyword>